<protein>
    <submittedName>
        <fullName evidence="2">Twin-arginine translocation pathway signal</fullName>
    </submittedName>
</protein>
<feature type="chain" id="PRO_5042106608" evidence="1">
    <location>
        <begin position="26"/>
        <end position="164"/>
    </location>
</feature>
<dbReference type="Gene3D" id="2.60.130.10">
    <property type="entry name" value="Aromatic compound dioxygenase"/>
    <property type="match status" value="1"/>
</dbReference>
<evidence type="ECO:0000256" key="1">
    <source>
        <dbReference type="SAM" id="SignalP"/>
    </source>
</evidence>
<dbReference type="SUPFAM" id="SSF49482">
    <property type="entry name" value="Aromatic compound dioxygenase"/>
    <property type="match status" value="1"/>
</dbReference>
<dbReference type="RefSeq" id="WP_306410435.1">
    <property type="nucleotide sequence ID" value="NZ_JANFPI010000002.1"/>
</dbReference>
<evidence type="ECO:0000313" key="3">
    <source>
        <dbReference type="Proteomes" id="UP001208771"/>
    </source>
</evidence>
<organism evidence="2 3">
    <name type="scientific">Ectorhizobium quercum</name>
    <dbReference type="NCBI Taxonomy" id="2965071"/>
    <lineage>
        <taxon>Bacteria</taxon>
        <taxon>Pseudomonadati</taxon>
        <taxon>Pseudomonadota</taxon>
        <taxon>Alphaproteobacteria</taxon>
        <taxon>Hyphomicrobiales</taxon>
        <taxon>Rhizobiaceae</taxon>
        <taxon>Ectorhizobium</taxon>
    </lineage>
</organism>
<reference evidence="2" key="1">
    <citation type="submission" date="2022-07" db="EMBL/GenBank/DDBJ databases">
        <title>Ectorhizobium quercum gen.nov., sp. nov.</title>
        <authorList>
            <person name="Ma T."/>
            <person name="Li Y."/>
        </authorList>
    </citation>
    <scope>NUCLEOTIDE SEQUENCE</scope>
    <source>
        <strain evidence="2">BDR2-2</strain>
    </source>
</reference>
<dbReference type="Proteomes" id="UP001208771">
    <property type="component" value="Unassembled WGS sequence"/>
</dbReference>
<keyword evidence="3" id="KW-1185">Reference proteome</keyword>
<evidence type="ECO:0000313" key="2">
    <source>
        <dbReference type="EMBL" id="MCX8996650.1"/>
    </source>
</evidence>
<dbReference type="AlphaFoldDB" id="A0AAE3STX8"/>
<accession>A0AAE3STX8</accession>
<name>A0AAE3STX8_9HYPH</name>
<proteinExistence type="predicted"/>
<dbReference type="InterPro" id="IPR015889">
    <property type="entry name" value="Intradiol_dOase_core"/>
</dbReference>
<sequence>MKRTLIAAALAFSPVLALPGPPAFAQNASGCAATETMRGGRNNYIANAPAVENLGTGFVVSGTVREAGTCAPLANVRVQIWTATERGGEREPTNRGSVMTDAQGNFRLETSPIVPQFGQAHIHVAFDDPGYETLFLRPVLQSRNDTSIVVDFNLAPTGGDAPKS</sequence>
<feature type="signal peptide" evidence="1">
    <location>
        <begin position="1"/>
        <end position="25"/>
    </location>
</feature>
<keyword evidence="1" id="KW-0732">Signal</keyword>
<dbReference type="GO" id="GO:0016702">
    <property type="term" value="F:oxidoreductase activity, acting on single donors with incorporation of molecular oxygen, incorporation of two atoms of oxygen"/>
    <property type="evidence" value="ECO:0007669"/>
    <property type="project" value="InterPro"/>
</dbReference>
<gene>
    <name evidence="2" type="ORF">NOF55_05985</name>
</gene>
<comment type="caution">
    <text evidence="2">The sequence shown here is derived from an EMBL/GenBank/DDBJ whole genome shotgun (WGS) entry which is preliminary data.</text>
</comment>
<dbReference type="GO" id="GO:0005506">
    <property type="term" value="F:iron ion binding"/>
    <property type="evidence" value="ECO:0007669"/>
    <property type="project" value="InterPro"/>
</dbReference>
<dbReference type="EMBL" id="JANFPI010000002">
    <property type="protein sequence ID" value="MCX8996650.1"/>
    <property type="molecule type" value="Genomic_DNA"/>
</dbReference>